<gene>
    <name evidence="2" type="ORF">KTH89_08650</name>
</gene>
<comment type="caution">
    <text evidence="2">The sequence shown here is derived from an EMBL/GenBank/DDBJ whole genome shotgun (WGS) entry which is preliminary data.</text>
</comment>
<sequence>MMEHMNKPTVSVITTTYNNADNLRQTMEMILSQDYEQIQYVIVDGGSTDETLKLIREYEPRFGERLKWISEPDEGIYDAINKGYLLSDGDIIGYCFDRYADEHVISRMVDTIIREKTDGVHSDLIYLDGDKVVRKWHMGQGSIRTGWMPAHPTLYLKREVYEKYGLYKTDYKCSADYEYMIRCLKDGQVTLSYIPEVLIYMYYGGTSTNGLSSYLLSLKEGHRALKENGMAFAWVTDFLRIIRVCLQFLTKS</sequence>
<evidence type="ECO:0000259" key="1">
    <source>
        <dbReference type="Pfam" id="PF00535"/>
    </source>
</evidence>
<dbReference type="Pfam" id="PF00535">
    <property type="entry name" value="Glycos_transf_2"/>
    <property type="match status" value="1"/>
</dbReference>
<name>A0A949NE19_9FIRM</name>
<dbReference type="SUPFAM" id="SSF53448">
    <property type="entry name" value="Nucleotide-diphospho-sugar transferases"/>
    <property type="match status" value="1"/>
</dbReference>
<reference evidence="2" key="1">
    <citation type="submission" date="2021-06" db="EMBL/GenBank/DDBJ databases">
        <title>Description of novel taxa of the family Lachnospiraceae.</title>
        <authorList>
            <person name="Chaplin A.V."/>
            <person name="Sokolova S.R."/>
            <person name="Pikina A.P."/>
            <person name="Korzhanova M."/>
            <person name="Belova V."/>
            <person name="Korostin D."/>
            <person name="Efimov B.A."/>
        </authorList>
    </citation>
    <scope>NUCLEOTIDE SEQUENCE</scope>
    <source>
        <strain evidence="2">ASD5720</strain>
    </source>
</reference>
<organism evidence="2 3">
    <name type="scientific">Diplocloster agilis</name>
    <dbReference type="NCBI Taxonomy" id="2850323"/>
    <lineage>
        <taxon>Bacteria</taxon>
        <taxon>Bacillati</taxon>
        <taxon>Bacillota</taxon>
        <taxon>Clostridia</taxon>
        <taxon>Lachnospirales</taxon>
        <taxon>Lachnospiraceae</taxon>
        <taxon>Diplocloster</taxon>
    </lineage>
</organism>
<dbReference type="InterPro" id="IPR001173">
    <property type="entry name" value="Glyco_trans_2-like"/>
</dbReference>
<dbReference type="Gene3D" id="3.90.550.10">
    <property type="entry name" value="Spore Coat Polysaccharide Biosynthesis Protein SpsA, Chain A"/>
    <property type="match status" value="1"/>
</dbReference>
<dbReference type="EMBL" id="JAHQCW010000011">
    <property type="protein sequence ID" value="MBU9736606.1"/>
    <property type="molecule type" value="Genomic_DNA"/>
</dbReference>
<dbReference type="Proteomes" id="UP000712157">
    <property type="component" value="Unassembled WGS sequence"/>
</dbReference>
<dbReference type="PANTHER" id="PTHR22916:SF3">
    <property type="entry name" value="UDP-GLCNAC:BETAGAL BETA-1,3-N-ACETYLGLUCOSAMINYLTRANSFERASE-LIKE PROTEIN 1"/>
    <property type="match status" value="1"/>
</dbReference>
<proteinExistence type="predicted"/>
<accession>A0A949NE19</accession>
<keyword evidence="3" id="KW-1185">Reference proteome</keyword>
<evidence type="ECO:0000313" key="2">
    <source>
        <dbReference type="EMBL" id="MBU9736606.1"/>
    </source>
</evidence>
<dbReference type="CDD" id="cd06433">
    <property type="entry name" value="GT_2_WfgS_like"/>
    <property type="match status" value="1"/>
</dbReference>
<dbReference type="AlphaFoldDB" id="A0A949NE19"/>
<dbReference type="InterPro" id="IPR029044">
    <property type="entry name" value="Nucleotide-diphossugar_trans"/>
</dbReference>
<dbReference type="GO" id="GO:0016758">
    <property type="term" value="F:hexosyltransferase activity"/>
    <property type="evidence" value="ECO:0007669"/>
    <property type="project" value="UniProtKB-ARBA"/>
</dbReference>
<evidence type="ECO:0000313" key="3">
    <source>
        <dbReference type="Proteomes" id="UP000712157"/>
    </source>
</evidence>
<protein>
    <submittedName>
        <fullName evidence="2">Glycosyltransferase</fullName>
    </submittedName>
</protein>
<dbReference type="PANTHER" id="PTHR22916">
    <property type="entry name" value="GLYCOSYLTRANSFERASE"/>
    <property type="match status" value="1"/>
</dbReference>
<feature type="domain" description="Glycosyltransferase 2-like" evidence="1">
    <location>
        <begin position="11"/>
        <end position="147"/>
    </location>
</feature>